<accession>A0A1D7Y5T8</accession>
<organism evidence="3 4">
    <name type="scientific">Streptomyces fodineus</name>
    <dbReference type="NCBI Taxonomy" id="1904616"/>
    <lineage>
        <taxon>Bacteria</taxon>
        <taxon>Bacillati</taxon>
        <taxon>Actinomycetota</taxon>
        <taxon>Actinomycetes</taxon>
        <taxon>Kitasatosporales</taxon>
        <taxon>Streptomycetaceae</taxon>
        <taxon>Streptomyces</taxon>
    </lineage>
</organism>
<name>A0A1D7Y5T8_9ACTN</name>
<feature type="domain" description="DUF1707" evidence="2">
    <location>
        <begin position="12"/>
        <end position="62"/>
    </location>
</feature>
<gene>
    <name evidence="3" type="ORF">BFF78_07680</name>
</gene>
<feature type="compositionally biased region" description="Polar residues" evidence="1">
    <location>
        <begin position="86"/>
        <end position="109"/>
    </location>
</feature>
<dbReference type="InterPro" id="IPR012551">
    <property type="entry name" value="DUF1707_SHOCT-like"/>
</dbReference>
<evidence type="ECO:0000256" key="1">
    <source>
        <dbReference type="SAM" id="MobiDB-lite"/>
    </source>
</evidence>
<feature type="region of interest" description="Disordered" evidence="1">
    <location>
        <begin position="47"/>
        <end position="109"/>
    </location>
</feature>
<dbReference type="Proteomes" id="UP000094960">
    <property type="component" value="Chromosome"/>
</dbReference>
<keyword evidence="4" id="KW-1185">Reference proteome</keyword>
<dbReference type="KEGG" id="spun:BFF78_07680"/>
<evidence type="ECO:0000313" key="4">
    <source>
        <dbReference type="Proteomes" id="UP000094960"/>
    </source>
</evidence>
<protein>
    <recommendedName>
        <fullName evidence="2">DUF1707 domain-containing protein</fullName>
    </recommendedName>
</protein>
<evidence type="ECO:0000259" key="2">
    <source>
        <dbReference type="Pfam" id="PF08044"/>
    </source>
</evidence>
<dbReference type="Pfam" id="PF08044">
    <property type="entry name" value="DUF1707"/>
    <property type="match status" value="1"/>
</dbReference>
<sequence>MTPLPEDSSPLISEDDRDMAVQRLEESYAEERVTHEELDELLHRALTAETQSEPVSALASLPEEHPGTTSTLAVAGGTDPAARRFLQNTRPWSDTTFPDASHSAEASRS</sequence>
<reference evidence="4" key="1">
    <citation type="submission" date="2016-09" db="EMBL/GenBank/DDBJ databases">
        <title>Streptomyces puniciscabiei strain:TW1S1 Genome sequencing and assembly.</title>
        <authorList>
            <person name="Kim M.-K."/>
            <person name="Kim S.B."/>
        </authorList>
    </citation>
    <scope>NUCLEOTIDE SEQUENCE [LARGE SCALE GENOMIC DNA]</scope>
    <source>
        <strain evidence="4">TW1S1</strain>
    </source>
</reference>
<proteinExistence type="predicted"/>
<dbReference type="EMBL" id="CP017248">
    <property type="protein sequence ID" value="AOR30942.1"/>
    <property type="molecule type" value="Genomic_DNA"/>
</dbReference>
<dbReference type="AlphaFoldDB" id="A0A1D7Y5T8"/>
<evidence type="ECO:0000313" key="3">
    <source>
        <dbReference type="EMBL" id="AOR30942.1"/>
    </source>
</evidence>